<proteinExistence type="predicted"/>
<dbReference type="EMBL" id="FN543107">
    <property type="protein sequence ID" value="CBA32684.1"/>
    <property type="molecule type" value="Genomic_DNA"/>
</dbReference>
<organism evidence="1">
    <name type="scientific">Curvibacter symbiont subsp. Hydra magnipapillata</name>
    <dbReference type="NCBI Taxonomy" id="667019"/>
    <lineage>
        <taxon>Bacteria</taxon>
        <taxon>Pseudomonadati</taxon>
        <taxon>Pseudomonadota</taxon>
        <taxon>Betaproteobacteria</taxon>
        <taxon>Burkholderiales</taxon>
        <taxon>Comamonadaceae</taxon>
        <taxon>Curvibacter</taxon>
    </lineage>
</organism>
<gene>
    <name evidence="1" type="ORF">Csp_D33380</name>
</gene>
<reference evidence="1" key="1">
    <citation type="journal article" date="2010" name="Nature">
        <title>The Dynamic genome of Hydra.</title>
        <authorList>
            <person name="Chapman J.A."/>
            <person name="Kirkness E.F."/>
            <person name="Simakov O."/>
            <person name="Hampson S.E."/>
            <person name="Mitros T."/>
            <person name="Weinmaier T."/>
            <person name="Rattei T."/>
            <person name="Balasubramanian P.G."/>
            <person name="Borman J."/>
            <person name="Busam D."/>
            <person name="Disbennett K."/>
            <person name="Pfannkoch C."/>
            <person name="Sumin N."/>
            <person name="Sutton G."/>
            <person name="Viswanathan L."/>
            <person name="Walenz B."/>
            <person name="Goodstein D.M."/>
            <person name="Hellsten U."/>
            <person name="Kawashima T."/>
            <person name="Prochnik S.E."/>
            <person name="Putnam N.H."/>
            <person name="Shu S."/>
            <person name="Blumberg B."/>
            <person name="Dana C.E."/>
            <person name="Gee L."/>
            <person name="Kibler D.F."/>
            <person name="Law L."/>
            <person name="Lindgens D."/>
            <person name="Martinez D.E."/>
            <person name="Peng J."/>
            <person name="Wigge P.A."/>
            <person name="Bertulat B."/>
            <person name="Guder C."/>
            <person name="Nakamura Y."/>
            <person name="Ozbek S."/>
            <person name="Watanabe H."/>
            <person name="Khalturin K."/>
            <person name="Hemmrich G."/>
            <person name="Franke A."/>
            <person name="Augustin R."/>
            <person name="Fraune S."/>
            <person name="Hayakawa E."/>
            <person name="Hayakawa S."/>
            <person name="Hirose M."/>
            <person name="Hwang J."/>
            <person name="Ikeo K."/>
            <person name="Nishimiya-Fujisawa C."/>
            <person name="Ogura A."/>
            <person name="Takahashi T."/>
            <person name="Steinmetz P.R."/>
            <person name="Zhang X."/>
            <person name="Aufschnaiter R."/>
            <person name="Eder M.K."/>
            <person name="Gorny A.K."/>
            <person name="Salvenmoser W."/>
            <person name="Heimberg A.M."/>
            <person name="Wheeler B.M."/>
            <person name="Peterson K.J."/>
            <person name="Boettger A."/>
            <person name="Tischler P."/>
            <person name="Wolf A."/>
            <person name="Gojobori T."/>
            <person name="Remington K.A."/>
            <person name="Strausberg R.L."/>
            <person name="Venter J."/>
            <person name="Technau U."/>
            <person name="Hobmayer B."/>
            <person name="Bosch T.C."/>
            <person name="Holstein T.W."/>
            <person name="Fujisawa T."/>
            <person name="Bode H.R."/>
            <person name="David C.N."/>
            <person name="Rokhsar D.S."/>
            <person name="Steele R.E."/>
        </authorList>
    </citation>
    <scope>NUCLEOTIDE SEQUENCE</scope>
</reference>
<sequence>MTMREIQGFLAEQYATEVSPEFISSVTDAVMTEVTA</sequence>
<dbReference type="AlphaFoldDB" id="C9YFI2"/>
<name>C9YFI2_CURXX</name>
<protein>
    <submittedName>
        <fullName evidence="1">Uncharacterized protein</fullName>
    </submittedName>
</protein>
<accession>C9YFI2</accession>
<evidence type="ECO:0000313" key="1">
    <source>
        <dbReference type="EMBL" id="CBA32684.1"/>
    </source>
</evidence>